<dbReference type="InterPro" id="IPR020568">
    <property type="entry name" value="Ribosomal_Su5_D2-typ_SF"/>
</dbReference>
<dbReference type="PANTHER" id="PTHR43290:SF2">
    <property type="entry name" value="MEVALONATE KINASE"/>
    <property type="match status" value="1"/>
</dbReference>
<dbReference type="Gene3D" id="3.30.230.10">
    <property type="match status" value="1"/>
</dbReference>
<proteinExistence type="predicted"/>
<dbReference type="RefSeq" id="XP_018132116.1">
    <property type="nucleotide sequence ID" value="XM_018272621.1"/>
</dbReference>
<dbReference type="GO" id="GO:0006696">
    <property type="term" value="P:ergosterol biosynthetic process"/>
    <property type="evidence" value="ECO:0007669"/>
    <property type="project" value="TreeGrafter"/>
</dbReference>
<accession>A0A1B8GRD0</accession>
<evidence type="ECO:0000256" key="1">
    <source>
        <dbReference type="ARBA" id="ARBA00022679"/>
    </source>
</evidence>
<dbReference type="EMBL" id="KV460217">
    <property type="protein sequence ID" value="OBT98383.1"/>
    <property type="molecule type" value="Genomic_DNA"/>
</dbReference>
<name>A0A1B8GRD0_9PEZI</name>
<reference evidence="3 4" key="1">
    <citation type="submission" date="2016-03" db="EMBL/GenBank/DDBJ databases">
        <title>Comparative genomics of Pseudogymnoascus destructans, the fungus causing white-nose syndrome of bats.</title>
        <authorList>
            <person name="Palmer J.M."/>
            <person name="Drees K.P."/>
            <person name="Foster J.T."/>
            <person name="Lindner D.L."/>
        </authorList>
    </citation>
    <scope>NUCLEOTIDE SEQUENCE [LARGE SCALE GENOMIC DNA]</scope>
    <source>
        <strain evidence="3 4">UAMH 10579</strain>
    </source>
</reference>
<evidence type="ECO:0000313" key="3">
    <source>
        <dbReference type="EMBL" id="OBT98383.1"/>
    </source>
</evidence>
<dbReference type="InterPro" id="IPR014721">
    <property type="entry name" value="Ribsml_uS5_D2-typ_fold_subgr"/>
</dbReference>
<dbReference type="AlphaFoldDB" id="A0A1B8GRD0"/>
<reference evidence="4" key="2">
    <citation type="journal article" date="2018" name="Nat. Commun.">
        <title>Extreme sensitivity to ultraviolet light in the fungal pathogen causing white-nose syndrome of bats.</title>
        <authorList>
            <person name="Palmer J.M."/>
            <person name="Drees K.P."/>
            <person name="Foster J.T."/>
            <person name="Lindner D.L."/>
        </authorList>
    </citation>
    <scope>NUCLEOTIDE SEQUENCE [LARGE SCALE GENOMIC DNA]</scope>
    <source>
        <strain evidence="4">UAMH 10579</strain>
    </source>
</reference>
<dbReference type="GO" id="GO:0005829">
    <property type="term" value="C:cytosol"/>
    <property type="evidence" value="ECO:0007669"/>
    <property type="project" value="TreeGrafter"/>
</dbReference>
<keyword evidence="1" id="KW-0808">Transferase</keyword>
<sequence>MVARLGRNRIVLQHHARPLCFQFDKDNLIETISTARSSTSTVYPSTDSNSALFDGLNLILQYNPSYASQTLLANGAPFMVSAPGKVIVFGEHAAVYGKPAIAAAISFRSYLLVTTL</sequence>
<dbReference type="GO" id="GO:0019287">
    <property type="term" value="P:isopentenyl diphosphate biosynthetic process, mevalonate pathway"/>
    <property type="evidence" value="ECO:0007669"/>
    <property type="project" value="TreeGrafter"/>
</dbReference>
<dbReference type="GO" id="GO:0004496">
    <property type="term" value="F:mevalonate kinase activity"/>
    <property type="evidence" value="ECO:0007669"/>
    <property type="project" value="InterPro"/>
</dbReference>
<protein>
    <submittedName>
        <fullName evidence="3">Mevalonate kinase</fullName>
    </submittedName>
</protein>
<dbReference type="PANTHER" id="PTHR43290">
    <property type="entry name" value="MEVALONATE KINASE"/>
    <property type="match status" value="1"/>
</dbReference>
<dbReference type="GO" id="GO:0005524">
    <property type="term" value="F:ATP binding"/>
    <property type="evidence" value="ECO:0007669"/>
    <property type="project" value="InterPro"/>
</dbReference>
<dbReference type="Proteomes" id="UP000091956">
    <property type="component" value="Unassembled WGS sequence"/>
</dbReference>
<evidence type="ECO:0000313" key="4">
    <source>
        <dbReference type="Proteomes" id="UP000091956"/>
    </source>
</evidence>
<gene>
    <name evidence="3" type="primary">ERG12_1</name>
    <name evidence="3" type="ORF">VE01_03123</name>
</gene>
<evidence type="ECO:0000256" key="2">
    <source>
        <dbReference type="ARBA" id="ARBA00022777"/>
    </source>
</evidence>
<keyword evidence="2 3" id="KW-0418">Kinase</keyword>
<dbReference type="STRING" id="342668.A0A1B8GRD0"/>
<keyword evidence="4" id="KW-1185">Reference proteome</keyword>
<dbReference type="SUPFAM" id="SSF54211">
    <property type="entry name" value="Ribosomal protein S5 domain 2-like"/>
    <property type="match status" value="1"/>
</dbReference>
<dbReference type="InterPro" id="IPR006205">
    <property type="entry name" value="Mev_gal_kin"/>
</dbReference>
<dbReference type="GeneID" id="28836509"/>
<organism evidence="3 4">
    <name type="scientific">Pseudogymnoascus verrucosus</name>
    <dbReference type="NCBI Taxonomy" id="342668"/>
    <lineage>
        <taxon>Eukaryota</taxon>
        <taxon>Fungi</taxon>
        <taxon>Dikarya</taxon>
        <taxon>Ascomycota</taxon>
        <taxon>Pezizomycotina</taxon>
        <taxon>Leotiomycetes</taxon>
        <taxon>Thelebolales</taxon>
        <taxon>Thelebolaceae</taxon>
        <taxon>Pseudogymnoascus</taxon>
    </lineage>
</organism>